<evidence type="ECO:0000313" key="4">
    <source>
        <dbReference type="EMBL" id="CAL1612898.1"/>
    </source>
</evidence>
<keyword evidence="5" id="KW-1185">Reference proteome</keyword>
<keyword evidence="1" id="KW-0433">Leucine-rich repeat</keyword>
<dbReference type="PANTHER" id="PTHR24366:SF161">
    <property type="entry name" value="TIR DOMAIN-CONTAINING PROTEIN"/>
    <property type="match status" value="1"/>
</dbReference>
<organism evidence="4 5">
    <name type="scientific">Knipowitschia caucasica</name>
    <name type="common">Caucasian dwarf goby</name>
    <name type="synonym">Pomatoschistus caucasicus</name>
    <dbReference type="NCBI Taxonomy" id="637954"/>
    <lineage>
        <taxon>Eukaryota</taxon>
        <taxon>Metazoa</taxon>
        <taxon>Chordata</taxon>
        <taxon>Craniata</taxon>
        <taxon>Vertebrata</taxon>
        <taxon>Euteleostomi</taxon>
        <taxon>Actinopterygii</taxon>
        <taxon>Neopterygii</taxon>
        <taxon>Teleostei</taxon>
        <taxon>Neoteleostei</taxon>
        <taxon>Acanthomorphata</taxon>
        <taxon>Gobiaria</taxon>
        <taxon>Gobiiformes</taxon>
        <taxon>Gobioidei</taxon>
        <taxon>Gobiidae</taxon>
        <taxon>Gobiinae</taxon>
        <taxon>Knipowitschia</taxon>
    </lineage>
</organism>
<evidence type="ECO:0000256" key="1">
    <source>
        <dbReference type="ARBA" id="ARBA00022614"/>
    </source>
</evidence>
<accession>A0AAV2MHR1</accession>
<reference evidence="4 5" key="1">
    <citation type="submission" date="2024-04" db="EMBL/GenBank/DDBJ databases">
        <authorList>
            <person name="Waldvogel A.-M."/>
            <person name="Schoenle A."/>
        </authorList>
    </citation>
    <scope>NUCLEOTIDE SEQUENCE [LARGE SCALE GENOMIC DNA]</scope>
</reference>
<keyword evidence="2" id="KW-0732">Signal</keyword>
<dbReference type="Proteomes" id="UP001497482">
    <property type="component" value="Chromosome 8"/>
</dbReference>
<dbReference type="InterPro" id="IPR001611">
    <property type="entry name" value="Leu-rich_rpt"/>
</dbReference>
<evidence type="ECO:0000256" key="2">
    <source>
        <dbReference type="ARBA" id="ARBA00022729"/>
    </source>
</evidence>
<evidence type="ECO:0000256" key="3">
    <source>
        <dbReference type="ARBA" id="ARBA00022737"/>
    </source>
</evidence>
<dbReference type="Pfam" id="PF13855">
    <property type="entry name" value="LRR_8"/>
    <property type="match status" value="1"/>
</dbReference>
<dbReference type="AlphaFoldDB" id="A0AAV2MHR1"/>
<protein>
    <submittedName>
        <fullName evidence="4">Uncharacterized protein</fullName>
    </submittedName>
</protein>
<dbReference type="InterPro" id="IPR003591">
    <property type="entry name" value="Leu-rich_rpt_typical-subtyp"/>
</dbReference>
<dbReference type="PANTHER" id="PTHR24366">
    <property type="entry name" value="IG(IMMUNOGLOBULIN) AND LRR(LEUCINE RICH REPEAT) DOMAINS"/>
    <property type="match status" value="1"/>
</dbReference>
<dbReference type="SUPFAM" id="SSF52058">
    <property type="entry name" value="L domain-like"/>
    <property type="match status" value="1"/>
</dbReference>
<dbReference type="Gene3D" id="3.80.10.10">
    <property type="entry name" value="Ribonuclease Inhibitor"/>
    <property type="match status" value="1"/>
</dbReference>
<sequence>MRRVRWQAQKDDPCPLCCVDQLWAEVGCMAVHAAAASTPRYLQHNRIQDVNPDAFRGLYNLTRLYISHNRISVLKPGVFRDLHKLEWL</sequence>
<dbReference type="EMBL" id="OZ035830">
    <property type="protein sequence ID" value="CAL1612898.1"/>
    <property type="molecule type" value="Genomic_DNA"/>
</dbReference>
<evidence type="ECO:0000313" key="5">
    <source>
        <dbReference type="Proteomes" id="UP001497482"/>
    </source>
</evidence>
<dbReference type="InterPro" id="IPR032675">
    <property type="entry name" value="LRR_dom_sf"/>
</dbReference>
<dbReference type="SMART" id="SM00369">
    <property type="entry name" value="LRR_TYP"/>
    <property type="match status" value="1"/>
</dbReference>
<keyword evidence="3" id="KW-0677">Repeat</keyword>
<gene>
    <name evidence="4" type="ORF">KC01_LOCUS39186</name>
</gene>
<proteinExistence type="predicted"/>
<name>A0AAV2MHR1_KNICA</name>